<evidence type="ECO:0000256" key="2">
    <source>
        <dbReference type="SAM" id="MobiDB-lite"/>
    </source>
</evidence>
<keyword evidence="4" id="KW-1185">Reference proteome</keyword>
<evidence type="ECO:0000256" key="1">
    <source>
        <dbReference type="ARBA" id="ARBA00007031"/>
    </source>
</evidence>
<feature type="region of interest" description="Disordered" evidence="2">
    <location>
        <begin position="128"/>
        <end position="152"/>
    </location>
</feature>
<reference evidence="4" key="1">
    <citation type="journal article" date="2019" name="Int. J. Syst. Evol. Microbiol.">
        <title>The Global Catalogue of Microorganisms (GCM) 10K type strain sequencing project: providing services to taxonomists for standard genome sequencing and annotation.</title>
        <authorList>
            <consortium name="The Broad Institute Genomics Platform"/>
            <consortium name="The Broad Institute Genome Sequencing Center for Infectious Disease"/>
            <person name="Wu L."/>
            <person name="Ma J."/>
        </authorList>
    </citation>
    <scope>NUCLEOTIDE SEQUENCE [LARGE SCALE GENOMIC DNA]</scope>
    <source>
        <strain evidence="4">KCTC 52165</strain>
    </source>
</reference>
<dbReference type="InterPro" id="IPR008807">
    <property type="entry name" value="ROS_MUCR"/>
</dbReference>
<dbReference type="RefSeq" id="WP_378217980.1">
    <property type="nucleotide sequence ID" value="NZ_JBHRTK010000001.1"/>
</dbReference>
<dbReference type="InterPro" id="IPR041920">
    <property type="entry name" value="ROS/MUCR_sf"/>
</dbReference>
<sequence length="152" mass="16287">MSEVTEYSESYLQLTAGIVSAYVSNNPVPAAELPLLIASISAAISGLASPVKAEVDAQAPAVNPKRSVRDDHIVCLEDGLRFKSLKRHLMTHHGLSPEDYRAKWNLPADYPMVAPGYAAARSELAKKMGLGRKPKAEPAAAPAKRARKPKAS</sequence>
<organism evidence="3 4">
    <name type="scientific">Aquamicrobium soli</name>
    <dbReference type="NCBI Taxonomy" id="1811518"/>
    <lineage>
        <taxon>Bacteria</taxon>
        <taxon>Pseudomonadati</taxon>
        <taxon>Pseudomonadota</taxon>
        <taxon>Alphaproteobacteria</taxon>
        <taxon>Hyphomicrobiales</taxon>
        <taxon>Phyllobacteriaceae</taxon>
        <taxon>Aquamicrobium</taxon>
    </lineage>
</organism>
<dbReference type="Proteomes" id="UP001595583">
    <property type="component" value="Unassembled WGS sequence"/>
</dbReference>
<gene>
    <name evidence="3" type="ORF">ACFOHJ_02130</name>
</gene>
<proteinExistence type="inferred from homology"/>
<comment type="caution">
    <text evidence="3">The sequence shown here is derived from an EMBL/GenBank/DDBJ whole genome shotgun (WGS) entry which is preliminary data.</text>
</comment>
<evidence type="ECO:0000313" key="3">
    <source>
        <dbReference type="EMBL" id="MFC3204997.1"/>
    </source>
</evidence>
<dbReference type="EMBL" id="JBHRTK010000001">
    <property type="protein sequence ID" value="MFC3204997.1"/>
    <property type="molecule type" value="Genomic_DNA"/>
</dbReference>
<comment type="similarity">
    <text evidence="1">Belongs to the ros/MucR family.</text>
</comment>
<evidence type="ECO:0000313" key="4">
    <source>
        <dbReference type="Proteomes" id="UP001595583"/>
    </source>
</evidence>
<accession>A0ABV7K656</accession>
<dbReference type="Pfam" id="PF05443">
    <property type="entry name" value="ROS_MUCR"/>
    <property type="match status" value="1"/>
</dbReference>
<dbReference type="Gene3D" id="1.10.10.1550">
    <property type="entry name" value="ROS/MUCR transcriptional regulator protein"/>
    <property type="match status" value="1"/>
</dbReference>
<name>A0ABV7K656_9HYPH</name>
<protein>
    <submittedName>
        <fullName evidence="3">MucR family transcriptional regulator</fullName>
    </submittedName>
</protein>